<dbReference type="InterPro" id="IPR036661">
    <property type="entry name" value="Luciferase-like_sf"/>
</dbReference>
<dbReference type="GO" id="GO:0016491">
    <property type="term" value="F:oxidoreductase activity"/>
    <property type="evidence" value="ECO:0007669"/>
    <property type="project" value="UniProtKB-KW"/>
</dbReference>
<gene>
    <name evidence="6" type="ORF">KIH74_21865</name>
</gene>
<sequence>MIKLGVSLPQLPWYHLNSDIVTAAQGFEQIGLDSAWAFERFLVPDDQSGPHGLYQAPDVPWPDYYRDCPDALTVLATAGAVTSRLELGTNVLVAPLHVPARLAKTVASVDRISGGRVIAGLGTGWSIDEYQAAAPRPFAERGAALDEFLDVARAVWGPDPVEFGNERYRIAPGNVGPKPARRIPVLLAGGQGRAFDRIARRADGWLPVAHLVPDLGGTLKQLRDRATGYGRRGDLLSCTVQVTVNSFEPVAAQGRRPYQGSPEQLADDVAALAEAGVDHVFLACTAACRSVGELVDRAAQFHAAVRAAGL</sequence>
<dbReference type="PANTHER" id="PTHR42847:SF4">
    <property type="entry name" value="ALKANESULFONATE MONOOXYGENASE-RELATED"/>
    <property type="match status" value="1"/>
</dbReference>
<dbReference type="InterPro" id="IPR050172">
    <property type="entry name" value="SsuD_RutA_monooxygenase"/>
</dbReference>
<dbReference type="PANTHER" id="PTHR42847">
    <property type="entry name" value="ALKANESULFONATE MONOOXYGENASE"/>
    <property type="match status" value="1"/>
</dbReference>
<protein>
    <submittedName>
        <fullName evidence="6">TIGR03619 family F420-dependent LLM class oxidoreductase</fullName>
        <ecNumber evidence="6">1.-.-.-</ecNumber>
    </submittedName>
</protein>
<dbReference type="EC" id="1.-.-.-" evidence="6"/>
<keyword evidence="1" id="KW-0285">Flavoprotein</keyword>
<feature type="domain" description="Luciferase-like" evidence="5">
    <location>
        <begin position="19"/>
        <end position="244"/>
    </location>
</feature>
<dbReference type="Gene3D" id="3.20.20.30">
    <property type="entry name" value="Luciferase-like domain"/>
    <property type="match status" value="1"/>
</dbReference>
<proteinExistence type="predicted"/>
<keyword evidence="2" id="KW-0288">FMN</keyword>
<dbReference type="Proteomes" id="UP001197247">
    <property type="component" value="Unassembled WGS sequence"/>
</dbReference>
<dbReference type="NCBIfam" id="TIGR03619">
    <property type="entry name" value="F420_Rv2161c"/>
    <property type="match status" value="1"/>
</dbReference>
<dbReference type="InterPro" id="IPR019921">
    <property type="entry name" value="Lucif-like_OxRdtase_Rv2161c"/>
</dbReference>
<evidence type="ECO:0000313" key="6">
    <source>
        <dbReference type="EMBL" id="MBT0771601.1"/>
    </source>
</evidence>
<dbReference type="EMBL" id="JAHBAY010000009">
    <property type="protein sequence ID" value="MBT0771601.1"/>
    <property type="molecule type" value="Genomic_DNA"/>
</dbReference>
<keyword evidence="4" id="KW-0503">Monooxygenase</keyword>
<evidence type="ECO:0000256" key="1">
    <source>
        <dbReference type="ARBA" id="ARBA00022630"/>
    </source>
</evidence>
<dbReference type="RefSeq" id="WP_214157966.1">
    <property type="nucleotide sequence ID" value="NZ_JAHBAY010000009.1"/>
</dbReference>
<keyword evidence="7" id="KW-1185">Reference proteome</keyword>
<reference evidence="6 7" key="1">
    <citation type="submission" date="2021-05" db="EMBL/GenBank/DDBJ databases">
        <title>Kineosporia and Streptomyces sp. nov. two new marine actinobacteria isolated from Coral.</title>
        <authorList>
            <person name="Buangrab K."/>
            <person name="Sutthacheep M."/>
            <person name="Yeemin T."/>
            <person name="Harunari E."/>
            <person name="Igarashi Y."/>
            <person name="Kanchanasin P."/>
            <person name="Tanasupawat S."/>
            <person name="Phongsopitanun W."/>
        </authorList>
    </citation>
    <scope>NUCLEOTIDE SEQUENCE [LARGE SCALE GENOMIC DNA]</scope>
    <source>
        <strain evidence="6 7">J2-2</strain>
    </source>
</reference>
<organism evidence="6 7">
    <name type="scientific">Kineosporia corallincola</name>
    <dbReference type="NCBI Taxonomy" id="2835133"/>
    <lineage>
        <taxon>Bacteria</taxon>
        <taxon>Bacillati</taxon>
        <taxon>Actinomycetota</taxon>
        <taxon>Actinomycetes</taxon>
        <taxon>Kineosporiales</taxon>
        <taxon>Kineosporiaceae</taxon>
        <taxon>Kineosporia</taxon>
    </lineage>
</organism>
<evidence type="ECO:0000256" key="3">
    <source>
        <dbReference type="ARBA" id="ARBA00023002"/>
    </source>
</evidence>
<name>A0ABS5TKH7_9ACTN</name>
<keyword evidence="3 6" id="KW-0560">Oxidoreductase</keyword>
<dbReference type="InterPro" id="IPR011251">
    <property type="entry name" value="Luciferase-like_dom"/>
</dbReference>
<dbReference type="SUPFAM" id="SSF51679">
    <property type="entry name" value="Bacterial luciferase-like"/>
    <property type="match status" value="1"/>
</dbReference>
<evidence type="ECO:0000256" key="4">
    <source>
        <dbReference type="ARBA" id="ARBA00023033"/>
    </source>
</evidence>
<accession>A0ABS5TKH7</accession>
<comment type="caution">
    <text evidence="6">The sequence shown here is derived from an EMBL/GenBank/DDBJ whole genome shotgun (WGS) entry which is preliminary data.</text>
</comment>
<evidence type="ECO:0000313" key="7">
    <source>
        <dbReference type="Proteomes" id="UP001197247"/>
    </source>
</evidence>
<evidence type="ECO:0000259" key="5">
    <source>
        <dbReference type="Pfam" id="PF00296"/>
    </source>
</evidence>
<dbReference type="Pfam" id="PF00296">
    <property type="entry name" value="Bac_luciferase"/>
    <property type="match status" value="1"/>
</dbReference>
<evidence type="ECO:0000256" key="2">
    <source>
        <dbReference type="ARBA" id="ARBA00022643"/>
    </source>
</evidence>